<dbReference type="EMBL" id="FQUY01000009">
    <property type="protein sequence ID" value="SHE99271.1"/>
    <property type="molecule type" value="Genomic_DNA"/>
</dbReference>
<gene>
    <name evidence="2" type="ORF">SAMN02745133_01597</name>
</gene>
<dbReference type="RefSeq" id="WP_420795740.1">
    <property type="nucleotide sequence ID" value="NZ_FQUY01000009.1"/>
</dbReference>
<dbReference type="SUPFAM" id="SSF143422">
    <property type="entry name" value="Transposase IS200-like"/>
    <property type="match status" value="1"/>
</dbReference>
<organism evidence="2 3">
    <name type="scientific">Desulforamulus putei DSM 12395</name>
    <dbReference type="NCBI Taxonomy" id="1121429"/>
    <lineage>
        <taxon>Bacteria</taxon>
        <taxon>Bacillati</taxon>
        <taxon>Bacillota</taxon>
        <taxon>Clostridia</taxon>
        <taxon>Eubacteriales</taxon>
        <taxon>Peptococcaceae</taxon>
        <taxon>Desulforamulus</taxon>
    </lineage>
</organism>
<keyword evidence="3" id="KW-1185">Reference proteome</keyword>
<dbReference type="InterPro" id="IPR036515">
    <property type="entry name" value="Transposase_17_sf"/>
</dbReference>
<dbReference type="Gene3D" id="3.30.70.1290">
    <property type="entry name" value="Transposase IS200-like"/>
    <property type="match status" value="1"/>
</dbReference>
<protein>
    <submittedName>
        <fullName evidence="2">REP element-mobilizing transposase RayT</fullName>
    </submittedName>
</protein>
<evidence type="ECO:0000313" key="3">
    <source>
        <dbReference type="Proteomes" id="UP000184148"/>
    </source>
</evidence>
<dbReference type="GO" id="GO:0004803">
    <property type="term" value="F:transposase activity"/>
    <property type="evidence" value="ECO:0007669"/>
    <property type="project" value="InterPro"/>
</dbReference>
<dbReference type="InterPro" id="IPR002686">
    <property type="entry name" value="Transposase_17"/>
</dbReference>
<proteinExistence type="predicted"/>
<dbReference type="SMART" id="SM01321">
    <property type="entry name" value="Y1_Tnp"/>
    <property type="match status" value="1"/>
</dbReference>
<feature type="domain" description="Transposase IS200-like" evidence="1">
    <location>
        <begin position="14"/>
        <end position="128"/>
    </location>
</feature>
<dbReference type="GO" id="GO:0003677">
    <property type="term" value="F:DNA binding"/>
    <property type="evidence" value="ECO:0007669"/>
    <property type="project" value="InterPro"/>
</dbReference>
<dbReference type="STRING" id="1121429.SAMN02745133_01597"/>
<accession>A0A1M4Y0K6</accession>
<dbReference type="AlphaFoldDB" id="A0A1M4Y0K6"/>
<dbReference type="GO" id="GO:0006313">
    <property type="term" value="P:DNA transposition"/>
    <property type="evidence" value="ECO:0007669"/>
    <property type="project" value="InterPro"/>
</dbReference>
<sequence>MWGESMPRRARQSSKTGIYHIMLRGINRQSIFEDDEDREKFLQVLNKYKEICRYLVYGYCLMDNHIHLLIKEGEEILADAMKRIGASYVYWYNRKYERCGHLFQDRYMSEPVEDDSYLLTVLRYIHQNPLKAKIVNHIKEYKWSSYGEYLGKEKIIEPALIFNILSEDLSRAKGIFVQFMNQSDDSPFLDINETKKISDKEAKEIIERYGNLKAAGELRKLEKDKRDEVLRKLKQIQGISTRQIARITGISQSVITRA</sequence>
<dbReference type="Proteomes" id="UP000184148">
    <property type="component" value="Unassembled WGS sequence"/>
</dbReference>
<dbReference type="Pfam" id="PF01797">
    <property type="entry name" value="Y1_Tnp"/>
    <property type="match status" value="1"/>
</dbReference>
<dbReference type="PANTHER" id="PTHR34322">
    <property type="entry name" value="TRANSPOSASE, Y1_TNP DOMAIN-CONTAINING"/>
    <property type="match status" value="1"/>
</dbReference>
<evidence type="ECO:0000313" key="2">
    <source>
        <dbReference type="EMBL" id="SHE99271.1"/>
    </source>
</evidence>
<reference evidence="3" key="1">
    <citation type="submission" date="2016-11" db="EMBL/GenBank/DDBJ databases">
        <authorList>
            <person name="Varghese N."/>
            <person name="Submissions S."/>
        </authorList>
    </citation>
    <scope>NUCLEOTIDE SEQUENCE [LARGE SCALE GENOMIC DNA]</scope>
    <source>
        <strain evidence="3">DSM 12395</strain>
    </source>
</reference>
<name>A0A1M4Y0K6_9FIRM</name>
<evidence type="ECO:0000259" key="1">
    <source>
        <dbReference type="SMART" id="SM01321"/>
    </source>
</evidence>
<dbReference type="PANTHER" id="PTHR34322:SF2">
    <property type="entry name" value="TRANSPOSASE IS200-LIKE DOMAIN-CONTAINING PROTEIN"/>
    <property type="match status" value="1"/>
</dbReference>